<gene>
    <name evidence="1" type="ORF">ACFPK0_12620</name>
</gene>
<protein>
    <submittedName>
        <fullName evidence="1">2-dehydro-3-deoxygalactonokinase</fullName>
    </submittedName>
</protein>
<organism evidence="1 2">
    <name type="scientific">Rhodanobacter ginsenosidimutans</name>
    <dbReference type="NCBI Taxonomy" id="490571"/>
    <lineage>
        <taxon>Bacteria</taxon>
        <taxon>Pseudomonadati</taxon>
        <taxon>Pseudomonadota</taxon>
        <taxon>Gammaproteobacteria</taxon>
        <taxon>Lysobacterales</taxon>
        <taxon>Rhodanobacteraceae</taxon>
        <taxon>Rhodanobacter</taxon>
    </lineage>
</organism>
<comment type="caution">
    <text evidence="1">The sequence shown here is derived from an EMBL/GenBank/DDBJ whole genome shotgun (WGS) entry which is preliminary data.</text>
</comment>
<dbReference type="Gene3D" id="3.30.420.300">
    <property type="entry name" value="2-keto-3-deoxy-galactonokinase, substrate binding domain"/>
    <property type="match status" value="1"/>
</dbReference>
<dbReference type="Gene3D" id="3.30.420.310">
    <property type="entry name" value="2-keto-3-deoxy-galactonokinase, C-terminal domain"/>
    <property type="match status" value="1"/>
</dbReference>
<dbReference type="Proteomes" id="UP001596018">
    <property type="component" value="Unassembled WGS sequence"/>
</dbReference>
<dbReference type="RefSeq" id="WP_377341176.1">
    <property type="nucleotide sequence ID" value="NZ_JALBWS010000013.1"/>
</dbReference>
<dbReference type="InterPro" id="IPR007729">
    <property type="entry name" value="DGOK"/>
</dbReference>
<dbReference type="InterPro" id="IPR042258">
    <property type="entry name" value="DGOK_N"/>
</dbReference>
<evidence type="ECO:0000313" key="1">
    <source>
        <dbReference type="EMBL" id="MFC5440863.1"/>
    </source>
</evidence>
<dbReference type="Pfam" id="PF05035">
    <property type="entry name" value="DGOK"/>
    <property type="match status" value="1"/>
</dbReference>
<sequence length="320" mass="33686">MNESTPRPRLIGLDWGTTGLRAYLMGEGGRVLESRERPWGIQHLPVGGFDAALDGIVADWPDLPVLASGMVGSRGGWREVPYVELPATIDAVVVALGSVDSVSGRRVHLVPGLRNTVVADVMRGEETEIFGALALQPVLAGRSALLLPGTHSKWVNVLHGRVVDFATAMTGELYTALRHHSILGAGLGEDDTPFDQDAFLRGAQSARDSGAAGALSRLFSSRVLVLTGELALPAVPDYLSGLLIGEELRSAIAAGRVNTSTPLQLIGNPALCRRYAVAASCFELGMALPPRGAAALGLWQIARAAGLMPPYVESSQAGWS</sequence>
<proteinExistence type="predicted"/>
<evidence type="ECO:0000313" key="2">
    <source>
        <dbReference type="Proteomes" id="UP001596018"/>
    </source>
</evidence>
<keyword evidence="2" id="KW-1185">Reference proteome</keyword>
<accession>A0ABW0JY83</accession>
<reference evidence="2" key="1">
    <citation type="journal article" date="2019" name="Int. J. Syst. Evol. Microbiol.">
        <title>The Global Catalogue of Microorganisms (GCM) 10K type strain sequencing project: providing services to taxonomists for standard genome sequencing and annotation.</title>
        <authorList>
            <consortium name="The Broad Institute Genomics Platform"/>
            <consortium name="The Broad Institute Genome Sequencing Center for Infectious Disease"/>
            <person name="Wu L."/>
            <person name="Ma J."/>
        </authorList>
    </citation>
    <scope>NUCLEOTIDE SEQUENCE [LARGE SCALE GENOMIC DNA]</scope>
    <source>
        <strain evidence="2">KACC 12822</strain>
    </source>
</reference>
<name>A0ABW0JY83_9GAMM</name>
<dbReference type="EMBL" id="JBHSMM010000002">
    <property type="protein sequence ID" value="MFC5440863.1"/>
    <property type="molecule type" value="Genomic_DNA"/>
</dbReference>
<dbReference type="CDD" id="cd24012">
    <property type="entry name" value="ASKHA_NBD_KDGal-kinase"/>
    <property type="match status" value="1"/>
</dbReference>
<dbReference type="InterPro" id="IPR042257">
    <property type="entry name" value="DGOK_C"/>
</dbReference>